<dbReference type="SUPFAM" id="SSF52799">
    <property type="entry name" value="(Phosphotyrosine protein) phosphatases II"/>
    <property type="match status" value="1"/>
</dbReference>
<dbReference type="PROSITE" id="PS50056">
    <property type="entry name" value="TYR_PHOSPHATASE_2"/>
    <property type="match status" value="1"/>
</dbReference>
<dbReference type="InterPro" id="IPR000387">
    <property type="entry name" value="Tyr_Pase_dom"/>
</dbReference>
<feature type="domain" description="Tyrosine specific protein phosphatases" evidence="3">
    <location>
        <begin position="96"/>
        <end position="148"/>
    </location>
</feature>
<gene>
    <name evidence="4" type="ORF">DDE23_04650</name>
</gene>
<dbReference type="InterPro" id="IPR057023">
    <property type="entry name" value="PTP-SAK"/>
</dbReference>
<feature type="signal peptide" evidence="2">
    <location>
        <begin position="1"/>
        <end position="28"/>
    </location>
</feature>
<evidence type="ECO:0000313" key="5">
    <source>
        <dbReference type="Proteomes" id="UP000244810"/>
    </source>
</evidence>
<feature type="chain" id="PRO_5015768254" evidence="2">
    <location>
        <begin position="29"/>
        <end position="152"/>
    </location>
</feature>
<dbReference type="PANTHER" id="PTHR23339">
    <property type="entry name" value="TYROSINE SPECIFIC PROTEIN PHOSPHATASE AND DUAL SPECIFICITY PROTEIN PHOSPHATASE"/>
    <property type="match status" value="1"/>
</dbReference>
<dbReference type="InterPro" id="IPR029021">
    <property type="entry name" value="Prot-tyrosine_phosphatase-like"/>
</dbReference>
<dbReference type="OrthoDB" id="9806482at2"/>
<organism evidence="4 5">
    <name type="scientific">Pararhodobacter aggregans</name>
    <dbReference type="NCBI Taxonomy" id="404875"/>
    <lineage>
        <taxon>Bacteria</taxon>
        <taxon>Pseudomonadati</taxon>
        <taxon>Pseudomonadota</taxon>
        <taxon>Alphaproteobacteria</taxon>
        <taxon>Rhodobacterales</taxon>
        <taxon>Paracoccaceae</taxon>
        <taxon>Pararhodobacter</taxon>
    </lineage>
</organism>
<sequence>MSFVISPLPLRRGILALCALPAAAEARAAVLDFAPALILSLTPDAELSRLGAADLPEWCAAVGIRRLSFPVEDFQTPPEGADWAALSAPATAVLRDGGRVLVHCRGGLGRSGMVALRLMVEAGEAPDAALLRLRAARPGAVETEAQERWAGA</sequence>
<keyword evidence="1" id="KW-0378">Hydrolase</keyword>
<evidence type="ECO:0000259" key="3">
    <source>
        <dbReference type="PROSITE" id="PS50056"/>
    </source>
</evidence>
<proteinExistence type="predicted"/>
<accession>A0A2T7UUB9</accession>
<comment type="caution">
    <text evidence="4">The sequence shown here is derived from an EMBL/GenBank/DDBJ whole genome shotgun (WGS) entry which is preliminary data.</text>
</comment>
<keyword evidence="2" id="KW-0732">Signal</keyword>
<name>A0A2T7UUB9_9RHOB</name>
<dbReference type="PROSITE" id="PS00383">
    <property type="entry name" value="TYR_PHOSPHATASE_1"/>
    <property type="match status" value="1"/>
</dbReference>
<dbReference type="Gene3D" id="3.90.190.10">
    <property type="entry name" value="Protein tyrosine phosphatase superfamily"/>
    <property type="match status" value="1"/>
</dbReference>
<dbReference type="EMBL" id="QDDR01000002">
    <property type="protein sequence ID" value="PVE48365.1"/>
    <property type="molecule type" value="Genomic_DNA"/>
</dbReference>
<evidence type="ECO:0000256" key="1">
    <source>
        <dbReference type="ARBA" id="ARBA00022801"/>
    </source>
</evidence>
<dbReference type="Proteomes" id="UP000244810">
    <property type="component" value="Unassembled WGS sequence"/>
</dbReference>
<evidence type="ECO:0000313" key="4">
    <source>
        <dbReference type="EMBL" id="PVE48365.1"/>
    </source>
</evidence>
<evidence type="ECO:0000256" key="2">
    <source>
        <dbReference type="SAM" id="SignalP"/>
    </source>
</evidence>
<dbReference type="InterPro" id="IPR050561">
    <property type="entry name" value="PTP"/>
</dbReference>
<dbReference type="Pfam" id="PF22784">
    <property type="entry name" value="PTP-SAK"/>
    <property type="match status" value="1"/>
</dbReference>
<reference evidence="4 5" key="1">
    <citation type="journal article" date="2011" name="Syst. Appl. Microbiol.">
        <title>Defluviimonas denitrificans gen. nov., sp. nov., and Pararhodobacter aggregans gen. nov., sp. nov., non-phototrophic Rhodobacteraceae from the biofilter of a marine aquaculture.</title>
        <authorList>
            <person name="Foesel B.U."/>
            <person name="Drake H.L."/>
            <person name="Schramm A."/>
        </authorList>
    </citation>
    <scope>NUCLEOTIDE SEQUENCE [LARGE SCALE GENOMIC DNA]</scope>
    <source>
        <strain evidence="4 5">D1-19</strain>
    </source>
</reference>
<keyword evidence="5" id="KW-1185">Reference proteome</keyword>
<dbReference type="InterPro" id="IPR016130">
    <property type="entry name" value="Tyr_Pase_AS"/>
</dbReference>
<dbReference type="RefSeq" id="WP_107750748.1">
    <property type="nucleotide sequence ID" value="NZ_QBKF01000002.1"/>
</dbReference>
<protein>
    <submittedName>
        <fullName evidence="4">Protein phosphatase</fullName>
    </submittedName>
</protein>
<dbReference type="GO" id="GO:0016791">
    <property type="term" value="F:phosphatase activity"/>
    <property type="evidence" value="ECO:0007669"/>
    <property type="project" value="UniProtKB-ARBA"/>
</dbReference>
<dbReference type="AlphaFoldDB" id="A0A2T7UUB9"/>